<evidence type="ECO:0000313" key="4">
    <source>
        <dbReference type="Proteomes" id="UP000237347"/>
    </source>
</evidence>
<feature type="chain" id="PRO_5043429787" evidence="2">
    <location>
        <begin position="32"/>
        <end position="76"/>
    </location>
</feature>
<feature type="signal peptide" evidence="2">
    <location>
        <begin position="1"/>
        <end position="31"/>
    </location>
</feature>
<organism evidence="3 4">
    <name type="scientific">Quercus suber</name>
    <name type="common">Cork oak</name>
    <dbReference type="NCBI Taxonomy" id="58331"/>
    <lineage>
        <taxon>Eukaryota</taxon>
        <taxon>Viridiplantae</taxon>
        <taxon>Streptophyta</taxon>
        <taxon>Embryophyta</taxon>
        <taxon>Tracheophyta</taxon>
        <taxon>Spermatophyta</taxon>
        <taxon>Magnoliopsida</taxon>
        <taxon>eudicotyledons</taxon>
        <taxon>Gunneridae</taxon>
        <taxon>Pentapetalae</taxon>
        <taxon>rosids</taxon>
        <taxon>fabids</taxon>
        <taxon>Fagales</taxon>
        <taxon>Fagaceae</taxon>
        <taxon>Quercus</taxon>
    </lineage>
</organism>
<evidence type="ECO:0000313" key="3">
    <source>
        <dbReference type="EMBL" id="KAK7851676.1"/>
    </source>
</evidence>
<dbReference type="AlphaFoldDB" id="A0AAW0LMN0"/>
<reference evidence="3 4" key="1">
    <citation type="journal article" date="2018" name="Sci. Data">
        <title>The draft genome sequence of cork oak.</title>
        <authorList>
            <person name="Ramos A.M."/>
            <person name="Usie A."/>
            <person name="Barbosa P."/>
            <person name="Barros P.M."/>
            <person name="Capote T."/>
            <person name="Chaves I."/>
            <person name="Simoes F."/>
            <person name="Abreu I."/>
            <person name="Carrasquinho I."/>
            <person name="Faro C."/>
            <person name="Guimaraes J.B."/>
            <person name="Mendonca D."/>
            <person name="Nobrega F."/>
            <person name="Rodrigues L."/>
            <person name="Saibo N.J.M."/>
            <person name="Varela M.C."/>
            <person name="Egas C."/>
            <person name="Matos J."/>
            <person name="Miguel C.M."/>
            <person name="Oliveira M.M."/>
            <person name="Ricardo C.P."/>
            <person name="Goncalves S."/>
        </authorList>
    </citation>
    <scope>NUCLEOTIDE SEQUENCE [LARGE SCALE GENOMIC DNA]</scope>
    <source>
        <strain evidence="4">cv. HL8</strain>
    </source>
</reference>
<proteinExistence type="predicted"/>
<dbReference type="EMBL" id="PKMF04000084">
    <property type="protein sequence ID" value="KAK7851676.1"/>
    <property type="molecule type" value="Genomic_DNA"/>
</dbReference>
<comment type="caution">
    <text evidence="3">The sequence shown here is derived from an EMBL/GenBank/DDBJ whole genome shotgun (WGS) entry which is preliminary data.</text>
</comment>
<feature type="region of interest" description="Disordered" evidence="1">
    <location>
        <begin position="34"/>
        <end position="76"/>
    </location>
</feature>
<dbReference type="Proteomes" id="UP000237347">
    <property type="component" value="Unassembled WGS sequence"/>
</dbReference>
<keyword evidence="4" id="KW-1185">Reference proteome</keyword>
<accession>A0AAW0LMN0</accession>
<gene>
    <name evidence="3" type="ORF">CFP56_041301</name>
</gene>
<evidence type="ECO:0000256" key="2">
    <source>
        <dbReference type="SAM" id="SignalP"/>
    </source>
</evidence>
<keyword evidence="2" id="KW-0732">Signal</keyword>
<name>A0AAW0LMN0_QUESU</name>
<protein>
    <submittedName>
        <fullName evidence="3">Uncharacterized protein</fullName>
    </submittedName>
</protein>
<sequence length="76" mass="8065">MCKKLMASKKFLTLVVLFILMLLFASSKVESTGLAEASKLGSKRRKLTKGPVPPAAPNPGTHPDQPGGPGDRRPPP</sequence>
<evidence type="ECO:0000256" key="1">
    <source>
        <dbReference type="SAM" id="MobiDB-lite"/>
    </source>
</evidence>